<dbReference type="GO" id="GO:0005249">
    <property type="term" value="F:voltage-gated potassium channel activity"/>
    <property type="evidence" value="ECO:0007669"/>
    <property type="project" value="InterPro"/>
</dbReference>
<evidence type="ECO:0000313" key="16">
    <source>
        <dbReference type="Proteomes" id="UP000243579"/>
    </source>
</evidence>
<dbReference type="PANTHER" id="PTHR11537:SF254">
    <property type="entry name" value="POTASSIUM VOLTAGE-GATED CHANNEL PROTEIN SHAB"/>
    <property type="match status" value="1"/>
</dbReference>
<dbReference type="InterPro" id="IPR027359">
    <property type="entry name" value="Volt_channel_dom_sf"/>
</dbReference>
<feature type="transmembrane region" description="Helical" evidence="13">
    <location>
        <begin position="274"/>
        <end position="295"/>
    </location>
</feature>
<keyword evidence="16" id="KW-1185">Reference proteome</keyword>
<dbReference type="OrthoDB" id="70273at2759"/>
<organism evidence="15 16">
    <name type="scientific">Achlya hypogyna</name>
    <name type="common">Oomycete</name>
    <name type="synonym">Protoachlya hypogyna</name>
    <dbReference type="NCBI Taxonomy" id="1202772"/>
    <lineage>
        <taxon>Eukaryota</taxon>
        <taxon>Sar</taxon>
        <taxon>Stramenopiles</taxon>
        <taxon>Oomycota</taxon>
        <taxon>Saprolegniomycetes</taxon>
        <taxon>Saprolegniales</taxon>
        <taxon>Achlyaceae</taxon>
        <taxon>Achlya</taxon>
    </lineage>
</organism>
<dbReference type="PRINTS" id="PR00169">
    <property type="entry name" value="KCHANNEL"/>
</dbReference>
<evidence type="ECO:0000313" key="15">
    <source>
        <dbReference type="EMBL" id="OQR99256.1"/>
    </source>
</evidence>
<evidence type="ECO:0000256" key="7">
    <source>
        <dbReference type="ARBA" id="ARBA00022958"/>
    </source>
</evidence>
<evidence type="ECO:0000256" key="10">
    <source>
        <dbReference type="ARBA" id="ARBA00023136"/>
    </source>
</evidence>
<protein>
    <submittedName>
        <fullName evidence="15">Voltage-gated Ion Channel (VIC) Superfamily</fullName>
    </submittedName>
</protein>
<proteinExistence type="predicted"/>
<evidence type="ECO:0000256" key="1">
    <source>
        <dbReference type="ARBA" id="ARBA00004141"/>
    </source>
</evidence>
<feature type="domain" description="Ion transport" evidence="14">
    <location>
        <begin position="73"/>
        <end position="305"/>
    </location>
</feature>
<dbReference type="PANTHER" id="PTHR11537">
    <property type="entry name" value="VOLTAGE-GATED POTASSIUM CHANNEL"/>
    <property type="match status" value="1"/>
</dbReference>
<keyword evidence="11" id="KW-0407">Ion channel</keyword>
<evidence type="ECO:0000256" key="9">
    <source>
        <dbReference type="ARBA" id="ARBA00023065"/>
    </source>
</evidence>
<keyword evidence="4 13" id="KW-0812">Transmembrane</keyword>
<evidence type="ECO:0000256" key="2">
    <source>
        <dbReference type="ARBA" id="ARBA00022448"/>
    </source>
</evidence>
<feature type="domain" description="Ion transport" evidence="14">
    <location>
        <begin position="613"/>
        <end position="844"/>
    </location>
</feature>
<feature type="region of interest" description="Disordered" evidence="12">
    <location>
        <begin position="1008"/>
        <end position="1042"/>
    </location>
</feature>
<feature type="transmembrane region" description="Helical" evidence="13">
    <location>
        <begin position="720"/>
        <end position="739"/>
    </location>
</feature>
<dbReference type="Gene3D" id="1.20.120.350">
    <property type="entry name" value="Voltage-gated potassium channels. Chain C"/>
    <property type="match status" value="2"/>
</dbReference>
<dbReference type="InterPro" id="IPR005821">
    <property type="entry name" value="Ion_trans_dom"/>
</dbReference>
<dbReference type="EMBL" id="JNBR01000072">
    <property type="protein sequence ID" value="OQR99256.1"/>
    <property type="molecule type" value="Genomic_DNA"/>
</dbReference>
<evidence type="ECO:0000256" key="6">
    <source>
        <dbReference type="ARBA" id="ARBA00022882"/>
    </source>
</evidence>
<dbReference type="SUPFAM" id="SSF81324">
    <property type="entry name" value="Voltage-gated potassium channels"/>
    <property type="match status" value="2"/>
</dbReference>
<sequence length="1042" mass="116351">MQPEKDAVVAPADVVVATLAKDIAQIAEERDEDNALSEPSVVARSSGSLSWRARFRPIIFGVRIHRRPWLMSYHYSVLAVIVFDVAMLMAETLDGPNCAGSAPDYPTFPTYTFYEGIEVLVTLVLSVDLVLKCVLARDLKFFRSFGFALDGLSTASLYLLVLKIGNPMQVDLKRNTTVAAIKAIRYFRLPRIMFMMKDMDGMVVLHKTAMASVPPLKVTLFFLITIVMMFATMLYYAQPCYNVATCTFTDIFNAGYFVMVTVATVGYGDQVPDLNNILALVITCIVMIFGTLYLAMPLAIIGIHYETTWIDFDAKQVELGLKSQAVQSNVEAEAATFERMETMDLSATHHSLNAKFLDMCDIVTRIAEHADALVASLDAQGIGPVDWDKNGKVLEIIRETTHAIKVHRALTKEIKPFVPKDLVTSQSGKKPMAAANRTTSFSHSIVSRAKRALSNIKPKDDDGPPDPSVKRTVRERLFLLMERPHSSRQANLVNKFFLLMVILSVLMFYAETTPELQHYGMDSDLCHDAFASYCASRDDVGCFVRSATNETTTKPLDFYCDADASNPDCFGVGYNYGSNATLPHCYSLFSNPTRICEIRQCKPGHVPMFDMTLKWVYLEYYFGAVFTCEMALRLYAARNRGAYLRSVGTYIDVVAVTPFYAEVIQGIVNGRVPMYAIVPTFPTFLSVLPVMKPMRILKLARHFKSTSVLARTTRETWKRLLIPLFFLFLGCVSAGAIFYEIERGTSCYKGYPCMWWDRNLWTKELEGTLPFGKMEQIQVNKFSIITDMLRSSWLSIETFTTVGYGDMHPRTPFGRLLDIIAMVLGSFYTAMPLSLVGTQFYLAYRDFLETQKNKRLNGSLSLVRPRNASTSPRRPLRKRASVISQDDVPVLNQFMTLSRLLNETLQMVYRLNAAQPRPAKLGAQEVPMPPLLQSVLGGVKTARNAGRRSFSPQSPPPPTAPVNVSAQAKAIHIEGMSKGLMTATALSHTILLQFSIIVHKIVVSDPSAVADSPARVTSSQFSRSENSRRDSNSDSHCDDSAY</sequence>
<evidence type="ECO:0000256" key="12">
    <source>
        <dbReference type="SAM" id="MobiDB-lite"/>
    </source>
</evidence>
<feature type="transmembrane region" description="Helical" evidence="13">
    <location>
        <begin position="73"/>
        <end position="93"/>
    </location>
</feature>
<dbReference type="Proteomes" id="UP000243579">
    <property type="component" value="Unassembled WGS sequence"/>
</dbReference>
<evidence type="ECO:0000256" key="5">
    <source>
        <dbReference type="ARBA" id="ARBA00022826"/>
    </source>
</evidence>
<feature type="transmembrane region" description="Helical" evidence="13">
    <location>
        <begin position="615"/>
        <end position="635"/>
    </location>
</feature>
<evidence type="ECO:0000259" key="14">
    <source>
        <dbReference type="Pfam" id="PF00520"/>
    </source>
</evidence>
<feature type="transmembrane region" description="Helical" evidence="13">
    <location>
        <begin position="248"/>
        <end position="268"/>
    </location>
</feature>
<keyword evidence="9" id="KW-0406">Ion transport</keyword>
<feature type="transmembrane region" description="Helical" evidence="13">
    <location>
        <begin position="672"/>
        <end position="691"/>
    </location>
</feature>
<comment type="subcellular location">
    <subcellularLocation>
        <location evidence="1">Membrane</location>
        <topology evidence="1">Multi-pass membrane protein</topology>
    </subcellularLocation>
</comment>
<name>A0A1V9ZMP9_ACHHY</name>
<reference evidence="15 16" key="1">
    <citation type="journal article" date="2014" name="Genome Biol. Evol.">
        <title>The secreted proteins of Achlya hypogyna and Thraustotheca clavata identify the ancestral oomycete secretome and reveal gene acquisitions by horizontal gene transfer.</title>
        <authorList>
            <person name="Misner I."/>
            <person name="Blouin N."/>
            <person name="Leonard G."/>
            <person name="Richards T.A."/>
            <person name="Lane C.E."/>
        </authorList>
    </citation>
    <scope>NUCLEOTIDE SEQUENCE [LARGE SCALE GENOMIC DNA]</scope>
    <source>
        <strain evidence="15 16">ATCC 48635</strain>
    </source>
</reference>
<evidence type="ECO:0000256" key="3">
    <source>
        <dbReference type="ARBA" id="ARBA00022538"/>
    </source>
</evidence>
<dbReference type="GO" id="GO:0001508">
    <property type="term" value="P:action potential"/>
    <property type="evidence" value="ECO:0007669"/>
    <property type="project" value="TreeGrafter"/>
</dbReference>
<feature type="transmembrane region" description="Helical" evidence="13">
    <location>
        <begin position="642"/>
        <end position="660"/>
    </location>
</feature>
<comment type="caution">
    <text evidence="15">The sequence shown here is derived from an EMBL/GenBank/DDBJ whole genome shotgun (WGS) entry which is preliminary data.</text>
</comment>
<dbReference type="GO" id="GO:0008076">
    <property type="term" value="C:voltage-gated potassium channel complex"/>
    <property type="evidence" value="ECO:0007669"/>
    <property type="project" value="InterPro"/>
</dbReference>
<feature type="compositionally biased region" description="Basic and acidic residues" evidence="12">
    <location>
        <begin position="1025"/>
        <end position="1042"/>
    </location>
</feature>
<keyword evidence="7" id="KW-0630">Potassium</keyword>
<keyword evidence="3" id="KW-0633">Potassium transport</keyword>
<keyword evidence="10 13" id="KW-0472">Membrane</keyword>
<accession>A0A1V9ZMP9</accession>
<dbReference type="AlphaFoldDB" id="A0A1V9ZMP9"/>
<feature type="transmembrane region" description="Helical" evidence="13">
    <location>
        <begin position="147"/>
        <end position="165"/>
    </location>
</feature>
<evidence type="ECO:0000256" key="4">
    <source>
        <dbReference type="ARBA" id="ARBA00022692"/>
    </source>
</evidence>
<evidence type="ECO:0000256" key="11">
    <source>
        <dbReference type="ARBA" id="ARBA00023303"/>
    </source>
</evidence>
<evidence type="ECO:0000256" key="13">
    <source>
        <dbReference type="SAM" id="Phobius"/>
    </source>
</evidence>
<gene>
    <name evidence="15" type="ORF">ACHHYP_07119</name>
</gene>
<evidence type="ECO:0000256" key="8">
    <source>
        <dbReference type="ARBA" id="ARBA00022989"/>
    </source>
</evidence>
<dbReference type="Pfam" id="PF00520">
    <property type="entry name" value="Ion_trans"/>
    <property type="match status" value="2"/>
</dbReference>
<dbReference type="InterPro" id="IPR028325">
    <property type="entry name" value="VG_K_chnl"/>
</dbReference>
<keyword evidence="8 13" id="KW-1133">Transmembrane helix</keyword>
<keyword evidence="5" id="KW-0631">Potassium channel</keyword>
<feature type="transmembrane region" description="Helical" evidence="13">
    <location>
        <begin position="492"/>
        <end position="510"/>
    </location>
</feature>
<keyword evidence="2" id="KW-0813">Transport</keyword>
<feature type="region of interest" description="Disordered" evidence="12">
    <location>
        <begin position="942"/>
        <end position="963"/>
    </location>
</feature>
<feature type="transmembrane region" description="Helical" evidence="13">
    <location>
        <begin position="113"/>
        <end position="135"/>
    </location>
</feature>
<keyword evidence="6" id="KW-0851">Voltage-gated channel</keyword>
<feature type="transmembrane region" description="Helical" evidence="13">
    <location>
        <begin position="218"/>
        <end position="236"/>
    </location>
</feature>
<dbReference type="STRING" id="1202772.A0A1V9ZMP9"/>
<dbReference type="Gene3D" id="1.10.287.70">
    <property type="match status" value="2"/>
</dbReference>